<organism evidence="3 4">
    <name type="scientific">candidate division WOR-1 bacterium RIFOXYB2_FULL_37_13</name>
    <dbReference type="NCBI Taxonomy" id="1802579"/>
    <lineage>
        <taxon>Bacteria</taxon>
        <taxon>Bacillati</taxon>
        <taxon>Saganbacteria</taxon>
    </lineage>
</organism>
<dbReference type="PANTHER" id="PTHR34819:SF3">
    <property type="entry name" value="CELL SURFACE PROTEIN"/>
    <property type="match status" value="1"/>
</dbReference>
<evidence type="ECO:0000313" key="4">
    <source>
        <dbReference type="Proteomes" id="UP000178417"/>
    </source>
</evidence>
<sequence length="1309" mass="144357">MPTRSFLLSKFWFFAAIFFIFAVSFSFAQEPFENNLSVPSILLDIISPNEKGFSEKPMLVVNNIIPSKKPHVIKSAIGICVSSNVPWDLSVNANSDLIDNSSGAKKTIPINRVKIKQSGTNKEADWTAVSLSPKQLVALQPPTSGIPAGFIFDYQVNLDFRDKPGSYTTDLIYTSVANIDISGAYPNPFSPDGDGVNDFTQIYYMISQDTAVTAKIFDQNNNLIKTLALNNLQKAGMYNIVWDGTSDLHNIVKNGKYLYEISGIVGSTIITIAKGLVEVNNLSTRLYSEQNASSSVFINKKVFSSSVVEIGDVVTYGVTLENTGIGSLEEVKINDILPQGFKYVPGSTMMNNFSFDDPSGISNLSWNVGTIASGEGIELTYRALVGIGTPFGIAKNSASVTFQAEQGASSAGPVFATVNVKEGIFSKRGTIIGKVFDDLNGNNIQDKGDIGLPKIKIYTEDGTFVITDNNGAYSIPNVRAGNHLIMIDKKTIPINYGAVVSPSKILYLPEGGLTKGSFGISHSKLEELPILSEDEGFFFAALSEMQAGYLQTTGNMDNFTKAEGGEYISPFYTNGRAAFYLKGKVKGDWLLTSVVDTANNSDISFDNIDPDKSYYIYGDDSVLGKELRGLEKLYVRLEKDKNYILYGDVSPSLSDTEFTKYSRKLFGLRTYLDDGKNNMFDFFGAFSAQVAVRDELIPNDTAGPYYLSKAPLMEESETIIIETREKDYPNAVIKAVSMAKDTDYSINYDTGSIIFKKAITPENITGDKYYIVVLYEYKPQNGQNYYTYGLRGKTGHKDLISVGTTYISEDHLSGGYKLFGIDTSLKLGSNANFISEYADNLGSSESSCFYNQLTIKPIRHLKLNFYQYQAGLSFYNPTNAPSKGTDIKEYGINTEYKINEKSYLTADYKQWKNNISDDQNKGTTFHDSFSSLLKYDLWGLKYKTERESLDSFKSIDSIATSISLGLSPKIWIVGADINYAIEDETDFKNLSSSALTNRYDYKLAILSGVIRPFYEGGTERKNSKNSSALLKETNTNLIGIGFSFVEKLPFTATYKLQDSIDYATNTNEKYSTIGVDVSYGGSKNKKGAIKYNIKQALTGTAETHSTADVEIAYPIFCDLDFYGKSALAWDVDKQTGNIVSSLDNSWVSFAYRPVFFDSISLLFNASASGADNKLVTPQTSTKKNSTDFNIIYTPGNRWTISGRFAQKTNTDILSTQEVFSSADIISGRVSFNLVKQVFIAGEYRLLLENTSLDARRGAQLELGYAPVDGFQIVGGYNFIDFSCGADLSQNYQAKGCYLKLTGAYTLSDY</sequence>
<proteinExistence type="predicted"/>
<dbReference type="NCBIfam" id="TIGR01451">
    <property type="entry name" value="B_ant_repeat"/>
    <property type="match status" value="1"/>
</dbReference>
<dbReference type="InterPro" id="IPR013783">
    <property type="entry name" value="Ig-like_fold"/>
</dbReference>
<evidence type="ECO:0008006" key="5">
    <source>
        <dbReference type="Google" id="ProtNLM"/>
    </source>
</evidence>
<dbReference type="STRING" id="1802579.A2310_02170"/>
<dbReference type="InterPro" id="IPR025965">
    <property type="entry name" value="FlgD/Vpr_Ig-like"/>
</dbReference>
<evidence type="ECO:0000259" key="1">
    <source>
        <dbReference type="Pfam" id="PF01345"/>
    </source>
</evidence>
<dbReference type="Gene3D" id="2.60.40.4070">
    <property type="match status" value="1"/>
</dbReference>
<dbReference type="Proteomes" id="UP000178417">
    <property type="component" value="Unassembled WGS sequence"/>
</dbReference>
<comment type="caution">
    <text evidence="3">The sequence shown here is derived from an EMBL/GenBank/DDBJ whole genome shotgun (WGS) entry which is preliminary data.</text>
</comment>
<dbReference type="Pfam" id="PF01345">
    <property type="entry name" value="DUF11"/>
    <property type="match status" value="1"/>
</dbReference>
<feature type="domain" description="DUF11" evidence="1">
    <location>
        <begin position="301"/>
        <end position="402"/>
    </location>
</feature>
<dbReference type="Gene3D" id="2.60.40.10">
    <property type="entry name" value="Immunoglobulins"/>
    <property type="match status" value="1"/>
</dbReference>
<dbReference type="InterPro" id="IPR051172">
    <property type="entry name" value="Chlamydia_OmcB"/>
</dbReference>
<reference evidence="3 4" key="1">
    <citation type="journal article" date="2016" name="Nat. Commun.">
        <title>Thousands of microbial genomes shed light on interconnected biogeochemical processes in an aquifer system.</title>
        <authorList>
            <person name="Anantharaman K."/>
            <person name="Brown C.T."/>
            <person name="Hug L.A."/>
            <person name="Sharon I."/>
            <person name="Castelle C.J."/>
            <person name="Probst A.J."/>
            <person name="Thomas B.C."/>
            <person name="Singh A."/>
            <person name="Wilkins M.J."/>
            <person name="Karaoz U."/>
            <person name="Brodie E.L."/>
            <person name="Williams K.H."/>
            <person name="Hubbard S.S."/>
            <person name="Banfield J.F."/>
        </authorList>
    </citation>
    <scope>NUCLEOTIDE SEQUENCE [LARGE SCALE GENOMIC DNA]</scope>
</reference>
<dbReference type="EMBL" id="MEUB01000038">
    <property type="protein sequence ID" value="OGC21586.1"/>
    <property type="molecule type" value="Genomic_DNA"/>
</dbReference>
<dbReference type="InterPro" id="IPR001434">
    <property type="entry name" value="OmcB-like_DUF11"/>
</dbReference>
<gene>
    <name evidence="3" type="ORF">A2310_02170</name>
</gene>
<dbReference type="PANTHER" id="PTHR34819">
    <property type="entry name" value="LARGE CYSTEINE-RICH PERIPLASMIC PROTEIN OMCB"/>
    <property type="match status" value="1"/>
</dbReference>
<evidence type="ECO:0000313" key="3">
    <source>
        <dbReference type="EMBL" id="OGC21586.1"/>
    </source>
</evidence>
<dbReference type="SUPFAM" id="SSF117074">
    <property type="entry name" value="Hypothetical protein PA1324"/>
    <property type="match status" value="1"/>
</dbReference>
<accession>A0A1F4SMD2</accession>
<evidence type="ECO:0000259" key="2">
    <source>
        <dbReference type="Pfam" id="PF13860"/>
    </source>
</evidence>
<name>A0A1F4SMD2_UNCSA</name>
<protein>
    <recommendedName>
        <fullName evidence="5">DUF11 domain-containing protein</fullName>
    </recommendedName>
</protein>
<dbReference type="InterPro" id="IPR047589">
    <property type="entry name" value="DUF11_rpt"/>
</dbReference>
<feature type="domain" description="FlgD/Vpr Ig-like" evidence="2">
    <location>
        <begin position="199"/>
        <end position="262"/>
    </location>
</feature>
<dbReference type="Pfam" id="PF13860">
    <property type="entry name" value="FlgD_ig"/>
    <property type="match status" value="1"/>
</dbReference>
<dbReference type="Gene3D" id="2.60.40.740">
    <property type="match status" value="1"/>
</dbReference>